<accession>A0A3E1NVG7</accession>
<dbReference type="AlphaFoldDB" id="A0A3E1NVG7"/>
<dbReference type="Proteomes" id="UP000261174">
    <property type="component" value="Unassembled WGS sequence"/>
</dbReference>
<evidence type="ECO:0000313" key="2">
    <source>
        <dbReference type="Proteomes" id="UP000261174"/>
    </source>
</evidence>
<sequence length="186" mass="21398">MKFCNYLPVLLACVVAFCSCHRNTAAKDLITYVNDPGNGITQEQDIRDNHLQLQYIPSTLQVLSVNGSELSATALQQEKQKYDSFMYFRFSILNSVYKPAGDTLNYLNFNMQDDMMLVTDNKDTVPCVFYQKIAGANKFNNEFIVVFEKPLQEMSDFHFVYTDKVFGLATRSFPFRRADLDHIPQL</sequence>
<protein>
    <recommendedName>
        <fullName evidence="3">Lipoprotein</fullName>
    </recommendedName>
</protein>
<dbReference type="OrthoDB" id="670574at2"/>
<evidence type="ECO:0008006" key="3">
    <source>
        <dbReference type="Google" id="ProtNLM"/>
    </source>
</evidence>
<reference evidence="1 2" key="1">
    <citation type="submission" date="2018-08" db="EMBL/GenBank/DDBJ databases">
        <title>Chitinophaga sp. K20C18050901, a novel bacterium isolated from forest soil.</title>
        <authorList>
            <person name="Wang C."/>
        </authorList>
    </citation>
    <scope>NUCLEOTIDE SEQUENCE [LARGE SCALE GENOMIC DNA]</scope>
    <source>
        <strain evidence="1 2">K20C18050901</strain>
    </source>
</reference>
<proteinExistence type="predicted"/>
<comment type="caution">
    <text evidence="1">The sequence shown here is derived from an EMBL/GenBank/DDBJ whole genome shotgun (WGS) entry which is preliminary data.</text>
</comment>
<keyword evidence="2" id="KW-1185">Reference proteome</keyword>
<dbReference type="EMBL" id="QTJV01000010">
    <property type="protein sequence ID" value="RFM31945.1"/>
    <property type="molecule type" value="Genomic_DNA"/>
</dbReference>
<dbReference type="RefSeq" id="WP_116856034.1">
    <property type="nucleotide sequence ID" value="NZ_QTJV01000010.1"/>
</dbReference>
<gene>
    <name evidence="1" type="ORF">DXN04_24470</name>
</gene>
<name>A0A3E1NVG7_9BACT</name>
<evidence type="ECO:0000313" key="1">
    <source>
        <dbReference type="EMBL" id="RFM31945.1"/>
    </source>
</evidence>
<dbReference type="PROSITE" id="PS51257">
    <property type="entry name" value="PROKAR_LIPOPROTEIN"/>
    <property type="match status" value="1"/>
</dbReference>
<organism evidence="1 2">
    <name type="scientific">Chitinophaga silvisoli</name>
    <dbReference type="NCBI Taxonomy" id="2291814"/>
    <lineage>
        <taxon>Bacteria</taxon>
        <taxon>Pseudomonadati</taxon>
        <taxon>Bacteroidota</taxon>
        <taxon>Chitinophagia</taxon>
        <taxon>Chitinophagales</taxon>
        <taxon>Chitinophagaceae</taxon>
        <taxon>Chitinophaga</taxon>
    </lineage>
</organism>